<dbReference type="AlphaFoldDB" id="K3XCJ7"/>
<keyword evidence="2" id="KW-1185">Reference proteome</keyword>
<accession>K3XCJ7</accession>
<dbReference type="Gene3D" id="3.40.50.720">
    <property type="entry name" value="NAD(P)-binding Rossmann-like Domain"/>
    <property type="match status" value="1"/>
</dbReference>
<protein>
    <submittedName>
        <fullName evidence="1">Uncharacterized protein</fullName>
    </submittedName>
</protein>
<name>K3XCJ7_GLOUD</name>
<dbReference type="InterPro" id="IPR002347">
    <property type="entry name" value="SDR_fam"/>
</dbReference>
<sequence>MDTKGTFEGPWDKKRLEIFLKEQPKRLEDAVTDGKTVLVTGSNRGIGLAFVTHYATQGWNVIAAVRDVRLLPKSLSLFMLVQIDTSDEKLILNAANKLESNPIDLLINNTGVGKLIVWMTRPRRSS</sequence>
<dbReference type="VEuPathDB" id="FungiDB:PYU1_G014887"/>
<dbReference type="PRINTS" id="PR00081">
    <property type="entry name" value="GDHRDH"/>
</dbReference>
<dbReference type="EnsemblProtists" id="PYU1_T014918">
    <property type="protein sequence ID" value="PYU1_T014918"/>
    <property type="gene ID" value="PYU1_G014887"/>
</dbReference>
<dbReference type="EnsemblProtists" id="PYU1_T014946">
    <property type="protein sequence ID" value="PYU1_T014946"/>
    <property type="gene ID" value="PYU1_G014915"/>
</dbReference>
<dbReference type="Proteomes" id="UP000019132">
    <property type="component" value="Unassembled WGS sequence"/>
</dbReference>
<dbReference type="Pfam" id="PF00106">
    <property type="entry name" value="adh_short"/>
    <property type="match status" value="1"/>
</dbReference>
<dbReference type="PANTHER" id="PTHR45458">
    <property type="entry name" value="SHORT-CHAIN DEHYDROGENASE/REDUCTASE SDR"/>
    <property type="match status" value="1"/>
</dbReference>
<dbReference type="GO" id="GO:0016616">
    <property type="term" value="F:oxidoreductase activity, acting on the CH-OH group of donors, NAD or NADP as acceptor"/>
    <property type="evidence" value="ECO:0007669"/>
    <property type="project" value="TreeGrafter"/>
</dbReference>
<dbReference type="InterPro" id="IPR036291">
    <property type="entry name" value="NAD(P)-bd_dom_sf"/>
</dbReference>
<evidence type="ECO:0000313" key="1">
    <source>
        <dbReference type="EnsemblProtists" id="PYU1_T014946"/>
    </source>
</evidence>
<evidence type="ECO:0000313" key="2">
    <source>
        <dbReference type="Proteomes" id="UP000019132"/>
    </source>
</evidence>
<dbReference type="InParanoid" id="K3XCJ7"/>
<dbReference type="EMBL" id="GL376559">
    <property type="status" value="NOT_ANNOTATED_CDS"/>
    <property type="molecule type" value="Genomic_DNA"/>
</dbReference>
<proteinExistence type="predicted"/>
<dbReference type="PANTHER" id="PTHR45458:SF1">
    <property type="entry name" value="SHORT CHAIN DEHYDROGENASE"/>
    <property type="match status" value="1"/>
</dbReference>
<reference evidence="2" key="1">
    <citation type="journal article" date="2010" name="Genome Biol.">
        <title>Genome sequence of the necrotrophic plant pathogen Pythium ultimum reveals original pathogenicity mechanisms and effector repertoire.</title>
        <authorList>
            <person name="Levesque C.A."/>
            <person name="Brouwer H."/>
            <person name="Cano L."/>
            <person name="Hamilton J.P."/>
            <person name="Holt C."/>
            <person name="Huitema E."/>
            <person name="Raffaele S."/>
            <person name="Robideau G.P."/>
            <person name="Thines M."/>
            <person name="Win J."/>
            <person name="Zerillo M.M."/>
            <person name="Beakes G.W."/>
            <person name="Boore J.L."/>
            <person name="Busam D."/>
            <person name="Dumas B."/>
            <person name="Ferriera S."/>
            <person name="Fuerstenberg S.I."/>
            <person name="Gachon C.M."/>
            <person name="Gaulin E."/>
            <person name="Govers F."/>
            <person name="Grenville-Briggs L."/>
            <person name="Horner N."/>
            <person name="Hostetler J."/>
            <person name="Jiang R.H."/>
            <person name="Johnson J."/>
            <person name="Krajaejun T."/>
            <person name="Lin H."/>
            <person name="Meijer H.J."/>
            <person name="Moore B."/>
            <person name="Morris P."/>
            <person name="Phuntmart V."/>
            <person name="Puiu D."/>
            <person name="Shetty J."/>
            <person name="Stajich J.E."/>
            <person name="Tripathy S."/>
            <person name="Wawra S."/>
            <person name="van West P."/>
            <person name="Whitty B.R."/>
            <person name="Coutinho P.M."/>
            <person name="Henrissat B."/>
            <person name="Martin F."/>
            <person name="Thomas P.D."/>
            <person name="Tyler B.M."/>
            <person name="De Vries R.P."/>
            <person name="Kamoun S."/>
            <person name="Yandell M."/>
            <person name="Tisserat N."/>
            <person name="Buell C.R."/>
        </authorList>
    </citation>
    <scope>NUCLEOTIDE SEQUENCE</scope>
    <source>
        <strain evidence="2">DAOM:BR144</strain>
    </source>
</reference>
<reference evidence="2" key="2">
    <citation type="submission" date="2010-04" db="EMBL/GenBank/DDBJ databases">
        <authorList>
            <person name="Buell R."/>
            <person name="Hamilton J."/>
            <person name="Hostetler J."/>
        </authorList>
    </citation>
    <scope>NUCLEOTIDE SEQUENCE [LARGE SCALE GENOMIC DNA]</scope>
    <source>
        <strain evidence="2">DAOM:BR144</strain>
    </source>
</reference>
<dbReference type="InterPro" id="IPR052184">
    <property type="entry name" value="SDR_enzymes"/>
</dbReference>
<dbReference type="eggNOG" id="ENOG502T274">
    <property type="taxonomic scope" value="Eukaryota"/>
</dbReference>
<organism evidence="1 2">
    <name type="scientific">Globisporangium ultimum (strain ATCC 200006 / CBS 805.95 / DAOM BR144)</name>
    <name type="common">Pythium ultimum</name>
    <dbReference type="NCBI Taxonomy" id="431595"/>
    <lineage>
        <taxon>Eukaryota</taxon>
        <taxon>Sar</taxon>
        <taxon>Stramenopiles</taxon>
        <taxon>Oomycota</taxon>
        <taxon>Peronosporomycetes</taxon>
        <taxon>Pythiales</taxon>
        <taxon>Pythiaceae</taxon>
        <taxon>Globisporangium</taxon>
    </lineage>
</organism>
<dbReference type="HOGENOM" id="CLU_1986041_0_0_1"/>
<dbReference type="VEuPathDB" id="FungiDB:PYU1_G014915"/>
<dbReference type="EMBL" id="ADOS01001318">
    <property type="status" value="NOT_ANNOTATED_CDS"/>
    <property type="molecule type" value="Genomic_DNA"/>
</dbReference>
<reference evidence="1" key="3">
    <citation type="submission" date="2015-02" db="UniProtKB">
        <authorList>
            <consortium name="EnsemblProtists"/>
        </authorList>
    </citation>
    <scope>IDENTIFICATION</scope>
    <source>
        <strain evidence="1">DAOM BR144</strain>
    </source>
</reference>
<dbReference type="SUPFAM" id="SSF51735">
    <property type="entry name" value="NAD(P)-binding Rossmann-fold domains"/>
    <property type="match status" value="1"/>
</dbReference>